<dbReference type="InterPro" id="IPR011008">
    <property type="entry name" value="Dimeric_a/b-barrel"/>
</dbReference>
<dbReference type="PANTHER" id="PTHR33336:SF15">
    <property type="entry name" value="ABM DOMAIN-CONTAINING PROTEIN"/>
    <property type="match status" value="1"/>
</dbReference>
<dbReference type="Proteomes" id="UP001500795">
    <property type="component" value="Unassembled WGS sequence"/>
</dbReference>
<dbReference type="PANTHER" id="PTHR33336">
    <property type="entry name" value="QUINOL MONOOXYGENASE YGIN-RELATED"/>
    <property type="match status" value="1"/>
</dbReference>
<dbReference type="EMBL" id="BAABCX010000002">
    <property type="protein sequence ID" value="GAA3538196.1"/>
    <property type="molecule type" value="Genomic_DNA"/>
</dbReference>
<dbReference type="GO" id="GO:0004497">
    <property type="term" value="F:monooxygenase activity"/>
    <property type="evidence" value="ECO:0007669"/>
    <property type="project" value="UniProtKB-KW"/>
</dbReference>
<proteinExistence type="predicted"/>
<keyword evidence="2" id="KW-0560">Oxidoreductase</keyword>
<comment type="caution">
    <text evidence="2">The sequence shown here is derived from an EMBL/GenBank/DDBJ whole genome shotgun (WGS) entry which is preliminary data.</text>
</comment>
<dbReference type="RefSeq" id="WP_344956966.1">
    <property type="nucleotide sequence ID" value="NZ_BAABCX010000002.1"/>
</dbReference>
<feature type="domain" description="ABM" evidence="1">
    <location>
        <begin position="5"/>
        <end position="101"/>
    </location>
</feature>
<keyword evidence="2" id="KW-0503">Monooxygenase</keyword>
<reference evidence="3" key="1">
    <citation type="journal article" date="2019" name="Int. J. Syst. Evol. Microbiol.">
        <title>The Global Catalogue of Microorganisms (GCM) 10K type strain sequencing project: providing services to taxonomists for standard genome sequencing and annotation.</title>
        <authorList>
            <consortium name="The Broad Institute Genomics Platform"/>
            <consortium name="The Broad Institute Genome Sequencing Center for Infectious Disease"/>
            <person name="Wu L."/>
            <person name="Ma J."/>
        </authorList>
    </citation>
    <scope>NUCLEOTIDE SEQUENCE [LARGE SCALE GENOMIC DNA]</scope>
    <source>
        <strain evidence="3">JCM 17110</strain>
    </source>
</reference>
<dbReference type="Gene3D" id="3.30.70.100">
    <property type="match status" value="1"/>
</dbReference>
<dbReference type="Pfam" id="PF03992">
    <property type="entry name" value="ABM"/>
    <property type="match status" value="1"/>
</dbReference>
<dbReference type="InterPro" id="IPR007138">
    <property type="entry name" value="ABM_dom"/>
</dbReference>
<evidence type="ECO:0000313" key="3">
    <source>
        <dbReference type="Proteomes" id="UP001500795"/>
    </source>
</evidence>
<organism evidence="2 3">
    <name type="scientific">Zobellella aerophila</name>
    <dbReference type="NCBI Taxonomy" id="870480"/>
    <lineage>
        <taxon>Bacteria</taxon>
        <taxon>Pseudomonadati</taxon>
        <taxon>Pseudomonadota</taxon>
        <taxon>Gammaproteobacteria</taxon>
        <taxon>Aeromonadales</taxon>
        <taxon>Aeromonadaceae</taxon>
        <taxon>Zobellella</taxon>
    </lineage>
</organism>
<protein>
    <submittedName>
        <fullName evidence="2">Quinol monooxygenase</fullName>
    </submittedName>
</protein>
<name>A0ABP6VMZ4_9GAMM</name>
<accession>A0ABP6VMZ4</accession>
<evidence type="ECO:0000259" key="1">
    <source>
        <dbReference type="PROSITE" id="PS51725"/>
    </source>
</evidence>
<gene>
    <name evidence="2" type="ORF">GCM10022394_17270</name>
</gene>
<keyword evidence="3" id="KW-1185">Reference proteome</keyword>
<dbReference type="InterPro" id="IPR050744">
    <property type="entry name" value="AI-2_Isomerase_LsrG"/>
</dbReference>
<dbReference type="PROSITE" id="PS51725">
    <property type="entry name" value="ABM"/>
    <property type="match status" value="1"/>
</dbReference>
<evidence type="ECO:0000313" key="2">
    <source>
        <dbReference type="EMBL" id="GAA3538196.1"/>
    </source>
</evidence>
<dbReference type="SUPFAM" id="SSF54909">
    <property type="entry name" value="Dimeric alpha+beta barrel"/>
    <property type="match status" value="1"/>
</dbReference>
<sequence>MGSELRMIVTLKISPEAVDNVRAAMQKLVPPTRAEAGCLQYDFFEVTPEGPGGVANTGGDFVVIEGWRDEAAHRSHVESDHFQAFITAFSADELQLSVQVLKNA</sequence>